<dbReference type="InterPro" id="IPR036388">
    <property type="entry name" value="WH-like_DNA-bd_sf"/>
</dbReference>
<protein>
    <submittedName>
        <fullName evidence="1">Rrf2 family transcriptional regulator</fullName>
    </submittedName>
</protein>
<evidence type="ECO:0000313" key="1">
    <source>
        <dbReference type="EMBL" id="MFC1406311.1"/>
    </source>
</evidence>
<comment type="caution">
    <text evidence="1">The sequence shown here is derived from an EMBL/GenBank/DDBJ whole genome shotgun (WGS) entry which is preliminary data.</text>
</comment>
<dbReference type="InterPro" id="IPR000944">
    <property type="entry name" value="Tscrpt_reg_Rrf2"/>
</dbReference>
<gene>
    <name evidence="1" type="ORF">ACEZDJ_33950</name>
</gene>
<dbReference type="PANTHER" id="PTHR33221">
    <property type="entry name" value="WINGED HELIX-TURN-HELIX TRANSCRIPTIONAL REGULATOR, RRF2 FAMILY"/>
    <property type="match status" value="1"/>
</dbReference>
<name>A0ABV6UY43_9ACTN</name>
<keyword evidence="2" id="KW-1185">Reference proteome</keyword>
<dbReference type="RefSeq" id="WP_051725540.1">
    <property type="nucleotide sequence ID" value="NZ_JBHEZZ010000028.1"/>
</dbReference>
<dbReference type="Gene3D" id="1.10.10.10">
    <property type="entry name" value="Winged helix-like DNA-binding domain superfamily/Winged helix DNA-binding domain"/>
    <property type="match status" value="1"/>
</dbReference>
<dbReference type="PANTHER" id="PTHR33221:SF15">
    <property type="entry name" value="HTH-TYPE TRANSCRIPTIONAL REGULATOR YWGB-RELATED"/>
    <property type="match status" value="1"/>
</dbReference>
<dbReference type="Pfam" id="PF02082">
    <property type="entry name" value="Rrf2"/>
    <property type="match status" value="1"/>
</dbReference>
<dbReference type="PROSITE" id="PS51197">
    <property type="entry name" value="HTH_RRF2_2"/>
    <property type="match status" value="1"/>
</dbReference>
<proteinExistence type="predicted"/>
<dbReference type="SUPFAM" id="SSF46785">
    <property type="entry name" value="Winged helix' DNA-binding domain"/>
    <property type="match status" value="1"/>
</dbReference>
<organism evidence="1 2">
    <name type="scientific">Streptacidiphilus cavernicola</name>
    <dbReference type="NCBI Taxonomy" id="3342716"/>
    <lineage>
        <taxon>Bacteria</taxon>
        <taxon>Bacillati</taxon>
        <taxon>Actinomycetota</taxon>
        <taxon>Actinomycetes</taxon>
        <taxon>Kitasatosporales</taxon>
        <taxon>Streptomycetaceae</taxon>
        <taxon>Streptacidiphilus</taxon>
    </lineage>
</organism>
<dbReference type="EMBL" id="JBHEZZ010000028">
    <property type="protein sequence ID" value="MFC1406311.1"/>
    <property type="molecule type" value="Genomic_DNA"/>
</dbReference>
<sequence length="165" mass="16870">MAQPTNTQFAVGVHLLTLLAGAPGAWQDSQSLAGSPATNAAHVRRILGRLRAAGLVRSQPGPHGGWMLEREPADIDLSLIWLAVNGEDPVLGVHAPAPDCEVGQRVHHNLHALDRRAREALLDELARTTVADVLGGESTPAATAPAATAPAATAAMATAPATAAG</sequence>
<reference evidence="1 2" key="1">
    <citation type="submission" date="2024-09" db="EMBL/GenBank/DDBJ databases">
        <authorList>
            <person name="Lee S.D."/>
        </authorList>
    </citation>
    <scope>NUCLEOTIDE SEQUENCE [LARGE SCALE GENOMIC DNA]</scope>
    <source>
        <strain evidence="1 2">N1-5</strain>
    </source>
</reference>
<dbReference type="Proteomes" id="UP001592528">
    <property type="component" value="Unassembled WGS sequence"/>
</dbReference>
<evidence type="ECO:0000313" key="2">
    <source>
        <dbReference type="Proteomes" id="UP001592528"/>
    </source>
</evidence>
<dbReference type="InterPro" id="IPR036390">
    <property type="entry name" value="WH_DNA-bd_sf"/>
</dbReference>
<accession>A0ABV6UY43</accession>